<evidence type="ECO:0000313" key="1">
    <source>
        <dbReference type="EMBL" id="RLY01921.1"/>
    </source>
</evidence>
<organism evidence="1 2">
    <name type="scientific">Streptococcus hillyeri</name>
    <dbReference type="NCBI Taxonomy" id="2282420"/>
    <lineage>
        <taxon>Bacteria</taxon>
        <taxon>Bacillati</taxon>
        <taxon>Bacillota</taxon>
        <taxon>Bacilli</taxon>
        <taxon>Lactobacillales</taxon>
        <taxon>Streptococcaceae</taxon>
        <taxon>Streptococcus</taxon>
    </lineage>
</organism>
<evidence type="ECO:0000313" key="2">
    <source>
        <dbReference type="Proteomes" id="UP000279194"/>
    </source>
</evidence>
<protein>
    <submittedName>
        <fullName evidence="1">Uncharacterized protein</fullName>
    </submittedName>
</protein>
<name>A0A3L9DKX4_9STRE</name>
<sequence length="59" mass="6519">MGMNLVKPASKPPMEIHSFLSSLGFFRSLISKLSVKLSTGYFHNLEIGQKVLKIVNGLN</sequence>
<comment type="caution">
    <text evidence="1">The sequence shown here is derived from an EMBL/GenBank/DDBJ whole genome shotgun (WGS) entry which is preliminary data.</text>
</comment>
<dbReference type="Proteomes" id="UP000279194">
    <property type="component" value="Unassembled WGS sequence"/>
</dbReference>
<accession>A0A3L9DKX4</accession>
<dbReference type="AlphaFoldDB" id="A0A3L9DKX4"/>
<gene>
    <name evidence="1" type="ORF">EAF07_08570</name>
</gene>
<reference evidence="1 2" key="1">
    <citation type="submission" date="2018-10" db="EMBL/GenBank/DDBJ databases">
        <title>Streptococcus hillyeri sp. nov., isolated from equine tracheal sample.</title>
        <authorList>
            <person name="Macfadyen A.C."/>
            <person name="Waller A."/>
            <person name="Paterson G.K."/>
        </authorList>
    </citation>
    <scope>NUCLEOTIDE SEQUENCE [LARGE SCALE GENOMIC DNA]</scope>
    <source>
        <strain evidence="1 2">28462</strain>
    </source>
</reference>
<dbReference type="EMBL" id="RCVM01000020">
    <property type="protein sequence ID" value="RLY01921.1"/>
    <property type="molecule type" value="Genomic_DNA"/>
</dbReference>
<proteinExistence type="predicted"/>
<keyword evidence="2" id="KW-1185">Reference proteome</keyword>